<keyword evidence="1" id="KW-0443">Lipid metabolism</keyword>
<feature type="transmembrane region" description="Helical" evidence="2">
    <location>
        <begin position="12"/>
        <end position="31"/>
    </location>
</feature>
<keyword evidence="5" id="KW-1185">Reference proteome</keyword>
<keyword evidence="2" id="KW-1133">Transmembrane helix</keyword>
<comment type="function">
    <text evidence="1">Lipid phosphatase which dephosphorylates phosphatidylglycerophosphate (PGP) to phosphatidylglycerol (PG).</text>
</comment>
<dbReference type="PANTHER" id="PTHR36305:SF1">
    <property type="entry name" value="PHOSPHATIDYLGLYCEROPHOSPHATASE A"/>
    <property type="match status" value="1"/>
</dbReference>
<keyword evidence="1" id="KW-1208">Phospholipid metabolism</keyword>
<dbReference type="GO" id="GO:0006655">
    <property type="term" value="P:phosphatidylglycerol biosynthetic process"/>
    <property type="evidence" value="ECO:0007669"/>
    <property type="project" value="UniProtKB-UniPathway"/>
</dbReference>
<dbReference type="OrthoDB" id="9804091at2"/>
<organism evidence="4 5">
    <name type="scientific">Pleionea mediterranea</name>
    <dbReference type="NCBI Taxonomy" id="523701"/>
    <lineage>
        <taxon>Bacteria</taxon>
        <taxon>Pseudomonadati</taxon>
        <taxon>Pseudomonadota</taxon>
        <taxon>Gammaproteobacteria</taxon>
        <taxon>Oceanospirillales</taxon>
        <taxon>Pleioneaceae</taxon>
        <taxon>Pleionea</taxon>
    </lineage>
</organism>
<dbReference type="Pfam" id="PF04608">
    <property type="entry name" value="PgpA"/>
    <property type="match status" value="1"/>
</dbReference>
<dbReference type="PIRSF" id="PIRSF006162">
    <property type="entry name" value="PgpA"/>
    <property type="match status" value="1"/>
</dbReference>
<evidence type="ECO:0000259" key="3">
    <source>
        <dbReference type="Pfam" id="PF04608"/>
    </source>
</evidence>
<dbReference type="AlphaFoldDB" id="A0A316FGI1"/>
<feature type="transmembrane region" description="Helical" evidence="2">
    <location>
        <begin position="137"/>
        <end position="160"/>
    </location>
</feature>
<feature type="transmembrane region" description="Helical" evidence="2">
    <location>
        <begin position="90"/>
        <end position="117"/>
    </location>
</feature>
<dbReference type="InterPro" id="IPR036681">
    <property type="entry name" value="PgpA-like_sf"/>
</dbReference>
<feature type="transmembrane region" description="Helical" evidence="2">
    <location>
        <begin position="43"/>
        <end position="69"/>
    </location>
</feature>
<accession>A0A316FGI1</accession>
<dbReference type="GO" id="GO:0005886">
    <property type="term" value="C:plasma membrane"/>
    <property type="evidence" value="ECO:0007669"/>
    <property type="project" value="UniProtKB-SubCell"/>
</dbReference>
<dbReference type="PANTHER" id="PTHR36305">
    <property type="entry name" value="PHOSPHATIDYLGLYCEROPHOSPHATASE A"/>
    <property type="match status" value="1"/>
</dbReference>
<keyword evidence="1 2" id="KW-0472">Membrane</keyword>
<dbReference type="GO" id="GO:0008962">
    <property type="term" value="F:phosphatidylglycerophosphatase activity"/>
    <property type="evidence" value="ECO:0007669"/>
    <property type="project" value="UniProtKB-EC"/>
</dbReference>
<dbReference type="RefSeq" id="WP_109764604.1">
    <property type="nucleotide sequence ID" value="NZ_QGGU01000011.1"/>
</dbReference>
<keyword evidence="1" id="KW-1003">Cell membrane</keyword>
<keyword evidence="1" id="KW-0997">Cell inner membrane</keyword>
<proteinExistence type="predicted"/>
<sequence length="166" mass="18317">MSSPPLTHRRILTHPVYCLAFGFGLGLSPKAPGTFGTLAAIPLYWLMADLPIILYGLIVILFTAVGVYLCGETARAMHKHDHPGIVWDEVVGFLITMLPLSFDWRALILGFVLFRFFDIVKPWPIGVIDRGVKGGLGIMLDDIIAGVMAAIVSGVVWYYLNVYQIL</sequence>
<dbReference type="InterPro" id="IPR026037">
    <property type="entry name" value="PgpA"/>
</dbReference>
<comment type="subcellular location">
    <subcellularLocation>
        <location evidence="1">Cell inner membrane</location>
        <topology evidence="1">Multi-pass membrane protein</topology>
    </subcellularLocation>
</comment>
<comment type="catalytic activity">
    <reaction evidence="1">
        <text>a 1,2-diacyl-sn-glycero-3-phospho-(1'-sn-glycero-3'-phosphate) + H2O = a 1,2-diacyl-sn-glycero-3-phospho-(1'-sn-glycerol) + phosphate</text>
        <dbReference type="Rhea" id="RHEA:33751"/>
        <dbReference type="ChEBI" id="CHEBI:15377"/>
        <dbReference type="ChEBI" id="CHEBI:43474"/>
        <dbReference type="ChEBI" id="CHEBI:60110"/>
        <dbReference type="ChEBI" id="CHEBI:64716"/>
        <dbReference type="EC" id="3.1.3.27"/>
    </reaction>
</comment>
<name>A0A316FGI1_9GAMM</name>
<dbReference type="CDD" id="cd06971">
    <property type="entry name" value="PgpA"/>
    <property type="match status" value="1"/>
</dbReference>
<comment type="pathway">
    <text evidence="1">Phospholipid metabolism; phosphatidylglycerol biosynthesis; phosphatidylglycerol from CDP-diacylglycerol: step 2/2.</text>
</comment>
<evidence type="ECO:0000313" key="5">
    <source>
        <dbReference type="Proteomes" id="UP000245790"/>
    </source>
</evidence>
<feature type="domain" description="YutG/PgpA" evidence="3">
    <location>
        <begin position="19"/>
        <end position="155"/>
    </location>
</feature>
<evidence type="ECO:0000313" key="4">
    <source>
        <dbReference type="EMBL" id="PWK47353.1"/>
    </source>
</evidence>
<comment type="cofactor">
    <cofactor evidence="1">
        <name>Mg(2+)</name>
        <dbReference type="ChEBI" id="CHEBI:18420"/>
    </cofactor>
</comment>
<dbReference type="GO" id="GO:0009395">
    <property type="term" value="P:phospholipid catabolic process"/>
    <property type="evidence" value="ECO:0007669"/>
    <property type="project" value="UniProtKB-KW"/>
</dbReference>
<dbReference type="Proteomes" id="UP000245790">
    <property type="component" value="Unassembled WGS sequence"/>
</dbReference>
<keyword evidence="1" id="KW-0378">Hydrolase</keyword>
<keyword evidence="1" id="KW-0442">Lipid degradation</keyword>
<keyword evidence="1" id="KW-0460">Magnesium</keyword>
<dbReference type="EMBL" id="QGGU01000011">
    <property type="protein sequence ID" value="PWK47353.1"/>
    <property type="molecule type" value="Genomic_DNA"/>
</dbReference>
<dbReference type="InterPro" id="IPR007686">
    <property type="entry name" value="YutG/PgpA"/>
</dbReference>
<dbReference type="GO" id="GO:0046872">
    <property type="term" value="F:metal ion binding"/>
    <property type="evidence" value="ECO:0007669"/>
    <property type="project" value="UniProtKB-KW"/>
</dbReference>
<dbReference type="SUPFAM" id="SSF101307">
    <property type="entry name" value="YutG-like"/>
    <property type="match status" value="1"/>
</dbReference>
<evidence type="ECO:0000256" key="2">
    <source>
        <dbReference type="SAM" id="Phobius"/>
    </source>
</evidence>
<dbReference type="UniPathway" id="UPA00084">
    <property type="reaction ID" value="UER00504"/>
</dbReference>
<keyword evidence="1 2" id="KW-0812">Transmembrane</keyword>
<reference evidence="4 5" key="1">
    <citation type="submission" date="2018-05" db="EMBL/GenBank/DDBJ databases">
        <title>Genomic Encyclopedia of Type Strains, Phase IV (KMG-IV): sequencing the most valuable type-strain genomes for metagenomic binning, comparative biology and taxonomic classification.</title>
        <authorList>
            <person name="Goeker M."/>
        </authorList>
    </citation>
    <scope>NUCLEOTIDE SEQUENCE [LARGE SCALE GENOMIC DNA]</scope>
    <source>
        <strain evidence="4 5">DSM 25350</strain>
    </source>
</reference>
<keyword evidence="1" id="KW-0479">Metal-binding</keyword>
<keyword evidence="1" id="KW-0595">Phospholipid degradation</keyword>
<protein>
    <recommendedName>
        <fullName evidence="1">Phosphatidylglycerophosphatase A</fullName>
        <ecNumber evidence="1">3.1.3.27</ecNumber>
    </recommendedName>
    <alternativeName>
        <fullName evidence="1">Phosphatidylglycerolphosphate phosphatase A</fullName>
    </alternativeName>
</protein>
<comment type="caution">
    <text evidence="4">The sequence shown here is derived from an EMBL/GenBank/DDBJ whole genome shotgun (WGS) entry which is preliminary data.</text>
</comment>
<evidence type="ECO:0000256" key="1">
    <source>
        <dbReference type="PIRNR" id="PIRNR006162"/>
    </source>
</evidence>
<dbReference type="EC" id="3.1.3.27" evidence="1"/>
<gene>
    <name evidence="4" type="ORF">C8D97_11198</name>
</gene>